<dbReference type="InterPro" id="IPR043968">
    <property type="entry name" value="SGNH"/>
</dbReference>
<dbReference type="PANTHER" id="PTHR23028:SF53">
    <property type="entry name" value="ACYL_TRANSF_3 DOMAIN-CONTAINING PROTEIN"/>
    <property type="match status" value="1"/>
</dbReference>
<keyword evidence="1" id="KW-0812">Transmembrane</keyword>
<dbReference type="Pfam" id="PF01757">
    <property type="entry name" value="Acyl_transf_3"/>
    <property type="match status" value="1"/>
</dbReference>
<reference evidence="4 5" key="1">
    <citation type="submission" date="2023-07" db="EMBL/GenBank/DDBJ databases">
        <title>Sorghum-associated microbial communities from plants grown in Nebraska, USA.</title>
        <authorList>
            <person name="Schachtman D."/>
        </authorList>
    </citation>
    <scope>NUCLEOTIDE SEQUENCE [LARGE SCALE GENOMIC DNA]</scope>
    <source>
        <strain evidence="4 5">BE308</strain>
    </source>
</reference>
<keyword evidence="5" id="KW-1185">Reference proteome</keyword>
<evidence type="ECO:0000256" key="1">
    <source>
        <dbReference type="SAM" id="Phobius"/>
    </source>
</evidence>
<feature type="transmembrane region" description="Helical" evidence="1">
    <location>
        <begin position="86"/>
        <end position="104"/>
    </location>
</feature>
<keyword evidence="1" id="KW-0472">Membrane</keyword>
<feature type="transmembrane region" description="Helical" evidence="1">
    <location>
        <begin position="360"/>
        <end position="381"/>
    </location>
</feature>
<feature type="transmembrane region" description="Helical" evidence="1">
    <location>
        <begin position="320"/>
        <end position="339"/>
    </location>
</feature>
<proteinExistence type="predicted"/>
<accession>A0ABU1ZIC3</accession>
<feature type="domain" description="SGNH" evidence="3">
    <location>
        <begin position="411"/>
        <end position="636"/>
    </location>
</feature>
<keyword evidence="1" id="KW-1133">Transmembrane helix</keyword>
<dbReference type="PANTHER" id="PTHR23028">
    <property type="entry name" value="ACETYLTRANSFERASE"/>
    <property type="match status" value="1"/>
</dbReference>
<feature type="transmembrane region" description="Helical" evidence="1">
    <location>
        <begin position="149"/>
        <end position="168"/>
    </location>
</feature>
<dbReference type="Pfam" id="PF19040">
    <property type="entry name" value="SGNH"/>
    <property type="match status" value="1"/>
</dbReference>
<feature type="transmembrane region" description="Helical" evidence="1">
    <location>
        <begin position="21"/>
        <end position="39"/>
    </location>
</feature>
<evidence type="ECO:0000259" key="2">
    <source>
        <dbReference type="Pfam" id="PF01757"/>
    </source>
</evidence>
<dbReference type="InterPro" id="IPR050879">
    <property type="entry name" value="Acyltransferase_3"/>
</dbReference>
<dbReference type="InterPro" id="IPR002656">
    <property type="entry name" value="Acyl_transf_3_dom"/>
</dbReference>
<feature type="transmembrane region" description="Helical" evidence="1">
    <location>
        <begin position="202"/>
        <end position="222"/>
    </location>
</feature>
<evidence type="ECO:0000259" key="3">
    <source>
        <dbReference type="Pfam" id="PF19040"/>
    </source>
</evidence>
<dbReference type="Proteomes" id="UP001268089">
    <property type="component" value="Unassembled WGS sequence"/>
</dbReference>
<feature type="transmembrane region" description="Helical" evidence="1">
    <location>
        <begin position="45"/>
        <end position="65"/>
    </location>
</feature>
<feature type="transmembrane region" description="Helical" evidence="1">
    <location>
        <begin position="175"/>
        <end position="196"/>
    </location>
</feature>
<dbReference type="EMBL" id="JAVDXO010000001">
    <property type="protein sequence ID" value="MDR7305279.1"/>
    <property type="molecule type" value="Genomic_DNA"/>
</dbReference>
<comment type="caution">
    <text evidence="4">The sequence shown here is derived from an EMBL/GenBank/DDBJ whole genome shotgun (WGS) entry which is preliminary data.</text>
</comment>
<sequence>MSRISQVSLPQMQSSDFRFEINALRAFAVLAVMAYHFGVPGFSGGFTGVDVFFVISGFLMASQVLSASERDAFSFASFYSSRLRRIFPALFVVVVVCLVWGWFFDLPKDYINTNRHAVSALFFVSNIAFDGERGYFDAAAHTKSLLHTWSLAVEGQFYIFLPVFLILMQRFAKRYLFLITGIVLLVGCVWALYINHVTPGKGFYLLSCRIWEFFIGVMLATYHMRKLNAAARNLLSISGLVFLIGSFCLIDASIPWPGIWTLIPTLAAAMLIAAGNTDLTRKLLGFWPLQRVGDISYSLYLWHWPVWVFSNNMLSMSGRAPYWVDRLGMLLLSLLLASLSWRFVEQPIRKQRQWWTSKRLVFLASVGTLSVFSFGLANVAVNGMPFRLPIYVQRAAEATFINTPRDECFRRGDSTKDASEQFCVFGVASALSPELALWGDSHANQYLTAVSDAATRNNVAGIIATQSACSAKKIESNAIINSACEKFNQEVYQYISSHAAIKTVILGKWWAGIDNAPLLTLIRDLVSQGKKVVLIGALPSPGFDVPERWSKQQISAGQAIDSMVIPMSSQSPALAIREKMMSELLPLLQTGSVIYIDPFKHLCDHEKCRLVEDGSSNFRDESHLSHSSTMRFMPDFEDAIRKMEARQ</sequence>
<organism evidence="4 5">
    <name type="scientific">Rhodoferax saidenbachensis</name>
    <dbReference type="NCBI Taxonomy" id="1484693"/>
    <lineage>
        <taxon>Bacteria</taxon>
        <taxon>Pseudomonadati</taxon>
        <taxon>Pseudomonadota</taxon>
        <taxon>Betaproteobacteria</taxon>
        <taxon>Burkholderiales</taxon>
        <taxon>Comamonadaceae</taxon>
        <taxon>Rhodoferax</taxon>
    </lineage>
</organism>
<feature type="transmembrane region" description="Helical" evidence="1">
    <location>
        <begin position="234"/>
        <end position="252"/>
    </location>
</feature>
<protein>
    <submittedName>
        <fullName evidence="4">Peptidoglycan/LPS O-acetylase OafA/YrhL</fullName>
    </submittedName>
</protein>
<gene>
    <name evidence="4" type="ORF">J2X15_000545</name>
</gene>
<feature type="domain" description="Acyltransferase 3" evidence="2">
    <location>
        <begin position="20"/>
        <end position="340"/>
    </location>
</feature>
<dbReference type="RefSeq" id="WP_310339277.1">
    <property type="nucleotide sequence ID" value="NZ_JAVDXO010000001.1"/>
</dbReference>
<evidence type="ECO:0000313" key="4">
    <source>
        <dbReference type="EMBL" id="MDR7305279.1"/>
    </source>
</evidence>
<name>A0ABU1ZIC3_9BURK</name>
<evidence type="ECO:0000313" key="5">
    <source>
        <dbReference type="Proteomes" id="UP001268089"/>
    </source>
</evidence>